<sequence>MGRRQHWSSAGSLRARATIATVLAAGSLAGCAQPSGETAIVGRSDASYAWLPDAAAMTEAAGLVVQVAERPVRSERVVSFPSRRVTITESGEEKHETLDAVVYEVVVSEVQKGGAAVGDRILVAPAIDGDASPASSQAPLLERGGDVILYLVPAVGLGGPEDGVWTTLSPYQGVEVEG</sequence>
<comment type="caution">
    <text evidence="2">The sequence shown here is derived from an EMBL/GenBank/DDBJ whole genome shotgun (WGS) entry which is preliminary data.</text>
</comment>
<dbReference type="Proteomes" id="UP000657592">
    <property type="component" value="Unassembled WGS sequence"/>
</dbReference>
<organism evidence="2 3">
    <name type="scientific">Microbacterium album</name>
    <dbReference type="NCBI Taxonomy" id="2053191"/>
    <lineage>
        <taxon>Bacteria</taxon>
        <taxon>Bacillati</taxon>
        <taxon>Actinomycetota</taxon>
        <taxon>Actinomycetes</taxon>
        <taxon>Micrococcales</taxon>
        <taxon>Microbacteriaceae</taxon>
        <taxon>Microbacterium</taxon>
    </lineage>
</organism>
<dbReference type="AlphaFoldDB" id="A0A917ICI4"/>
<keyword evidence="1" id="KW-0732">Signal</keyword>
<dbReference type="PROSITE" id="PS51257">
    <property type="entry name" value="PROKAR_LIPOPROTEIN"/>
    <property type="match status" value="1"/>
</dbReference>
<feature type="chain" id="PRO_5038909490" evidence="1">
    <location>
        <begin position="25"/>
        <end position="178"/>
    </location>
</feature>
<proteinExistence type="predicted"/>
<gene>
    <name evidence="2" type="ORF">GCM10010921_03150</name>
</gene>
<evidence type="ECO:0000313" key="2">
    <source>
        <dbReference type="EMBL" id="GGH35023.1"/>
    </source>
</evidence>
<protein>
    <submittedName>
        <fullName evidence="2">Uncharacterized protein</fullName>
    </submittedName>
</protein>
<evidence type="ECO:0000256" key="1">
    <source>
        <dbReference type="SAM" id="SignalP"/>
    </source>
</evidence>
<dbReference type="EMBL" id="BMJY01000001">
    <property type="protein sequence ID" value="GGH35023.1"/>
    <property type="molecule type" value="Genomic_DNA"/>
</dbReference>
<reference evidence="2" key="1">
    <citation type="journal article" date="2014" name="Int. J. Syst. Evol. Microbiol.">
        <title>Complete genome sequence of Corynebacterium casei LMG S-19264T (=DSM 44701T), isolated from a smear-ripened cheese.</title>
        <authorList>
            <consortium name="US DOE Joint Genome Institute (JGI-PGF)"/>
            <person name="Walter F."/>
            <person name="Albersmeier A."/>
            <person name="Kalinowski J."/>
            <person name="Ruckert C."/>
        </authorList>
    </citation>
    <scope>NUCLEOTIDE SEQUENCE</scope>
    <source>
        <strain evidence="2">CGMCC 1.15794</strain>
    </source>
</reference>
<evidence type="ECO:0000313" key="3">
    <source>
        <dbReference type="Proteomes" id="UP000657592"/>
    </source>
</evidence>
<reference evidence="2" key="2">
    <citation type="submission" date="2020-09" db="EMBL/GenBank/DDBJ databases">
        <authorList>
            <person name="Sun Q."/>
            <person name="Zhou Y."/>
        </authorList>
    </citation>
    <scope>NUCLEOTIDE SEQUENCE</scope>
    <source>
        <strain evidence="2">CGMCC 1.15794</strain>
    </source>
</reference>
<feature type="signal peptide" evidence="1">
    <location>
        <begin position="1"/>
        <end position="24"/>
    </location>
</feature>
<name>A0A917ICI4_9MICO</name>
<accession>A0A917ICI4</accession>
<keyword evidence="3" id="KW-1185">Reference proteome</keyword>
<dbReference type="RefSeq" id="WP_188754484.1">
    <property type="nucleotide sequence ID" value="NZ_BMJY01000001.1"/>
</dbReference>